<reference evidence="2" key="1">
    <citation type="submission" date="2022-11" db="UniProtKB">
        <authorList>
            <consortium name="WormBaseParasite"/>
        </authorList>
    </citation>
    <scope>IDENTIFICATION</scope>
</reference>
<accession>A0AC34GCM0</accession>
<dbReference type="Proteomes" id="UP000887579">
    <property type="component" value="Unplaced"/>
</dbReference>
<evidence type="ECO:0000313" key="2">
    <source>
        <dbReference type="WBParaSite" id="ES5_v2.g27270.t1"/>
    </source>
</evidence>
<evidence type="ECO:0000313" key="1">
    <source>
        <dbReference type="Proteomes" id="UP000887579"/>
    </source>
</evidence>
<organism evidence="1 2">
    <name type="scientific">Panagrolaimus sp. ES5</name>
    <dbReference type="NCBI Taxonomy" id="591445"/>
    <lineage>
        <taxon>Eukaryota</taxon>
        <taxon>Metazoa</taxon>
        <taxon>Ecdysozoa</taxon>
        <taxon>Nematoda</taxon>
        <taxon>Chromadorea</taxon>
        <taxon>Rhabditida</taxon>
        <taxon>Tylenchina</taxon>
        <taxon>Panagrolaimomorpha</taxon>
        <taxon>Panagrolaimoidea</taxon>
        <taxon>Panagrolaimidae</taxon>
        <taxon>Panagrolaimus</taxon>
    </lineage>
</organism>
<name>A0AC34GCM0_9BILA</name>
<dbReference type="WBParaSite" id="ES5_v2.g27270.t1">
    <property type="protein sequence ID" value="ES5_v2.g27270.t1"/>
    <property type="gene ID" value="ES5_v2.g27270"/>
</dbReference>
<proteinExistence type="predicted"/>
<protein>
    <submittedName>
        <fullName evidence="2">Uncharacterized protein</fullName>
    </submittedName>
</protein>
<sequence>MRFLNIIFLFAVFIAAVVVGENEVYPIRAKRHDMLHGDEHFYVVHHHEDKKSEEKDNKEEHHMIKRDTKDKQFVILHYLQK</sequence>